<proteinExistence type="predicted"/>
<dbReference type="EMBL" id="AZMM01005751">
    <property type="protein sequence ID" value="ETJ40350.1"/>
    <property type="molecule type" value="Genomic_DNA"/>
</dbReference>
<sequence length="128" mass="14700">WEYAQKNKKHQLILNALGLKGYIRDVFMSAIMRKTDFVPESDNQPTEFKSLFSSLMTDSDQWQKHTLKDKHYANLLTMLDLKEASESDKSKIFFCLSAVFANISHSNVFNGIPDASKTLKRYAFSLLA</sequence>
<dbReference type="GO" id="GO:0004842">
    <property type="term" value="F:ubiquitin-protein transferase activity"/>
    <property type="evidence" value="ECO:0007669"/>
    <property type="project" value="InterPro"/>
</dbReference>
<dbReference type="Pfam" id="PF13979">
    <property type="entry name" value="SopA_C"/>
    <property type="match status" value="1"/>
</dbReference>
<feature type="non-terminal residue" evidence="2">
    <location>
        <position position="1"/>
    </location>
</feature>
<organism evidence="2">
    <name type="scientific">human gut metagenome</name>
    <dbReference type="NCBI Taxonomy" id="408170"/>
    <lineage>
        <taxon>unclassified sequences</taxon>
        <taxon>metagenomes</taxon>
        <taxon>organismal metagenomes</taxon>
    </lineage>
</organism>
<gene>
    <name evidence="2" type="ORF">Q604_UNBC05751G0001</name>
</gene>
<dbReference type="InterPro" id="IPR025725">
    <property type="entry name" value="SopA-like_cat"/>
</dbReference>
<feature type="non-terminal residue" evidence="2">
    <location>
        <position position="128"/>
    </location>
</feature>
<accession>W1YF62</accession>
<protein>
    <submittedName>
        <fullName evidence="2">Non-LEE-encoded type III secreted effector</fullName>
    </submittedName>
</protein>
<evidence type="ECO:0000259" key="1">
    <source>
        <dbReference type="Pfam" id="PF13979"/>
    </source>
</evidence>
<dbReference type="AlphaFoldDB" id="W1YF62"/>
<evidence type="ECO:0000313" key="2">
    <source>
        <dbReference type="EMBL" id="ETJ40350.1"/>
    </source>
</evidence>
<name>W1YF62_9ZZZZ</name>
<feature type="domain" description="E3 ubiquitin-protein ligase SopA-like catalytic" evidence="1">
    <location>
        <begin position="57"/>
        <end position="127"/>
    </location>
</feature>
<comment type="caution">
    <text evidence="2">The sequence shown here is derived from an EMBL/GenBank/DDBJ whole genome shotgun (WGS) entry which is preliminary data.</text>
</comment>
<reference evidence="2" key="1">
    <citation type="submission" date="2013-12" db="EMBL/GenBank/DDBJ databases">
        <title>A Varibaculum cambriense genome reconstructed from a premature infant gut community with otherwise low bacterial novelty that shifts toward anaerobic metabolism during the third week of life.</title>
        <authorList>
            <person name="Brown C.T."/>
            <person name="Sharon I."/>
            <person name="Thomas B.C."/>
            <person name="Castelle C.J."/>
            <person name="Morowitz M.J."/>
            <person name="Banfield J.F."/>
        </authorList>
    </citation>
    <scope>NUCLEOTIDE SEQUENCE</scope>
</reference>
<dbReference type="GO" id="GO:0016567">
    <property type="term" value="P:protein ubiquitination"/>
    <property type="evidence" value="ECO:0007669"/>
    <property type="project" value="InterPro"/>
</dbReference>
<dbReference type="Gene3D" id="1.10.4140.10">
    <property type="entry name" value="effector protein (NleL)"/>
    <property type="match status" value="1"/>
</dbReference>
<dbReference type="InterPro" id="IPR038270">
    <property type="entry name" value="SopA-like_catalytic_sf"/>
</dbReference>